<dbReference type="Proteomes" id="UP000613266">
    <property type="component" value="Unassembled WGS sequence"/>
</dbReference>
<accession>A0A931NDI5</accession>
<gene>
    <name evidence="2" type="ORF">I7X39_07310</name>
</gene>
<evidence type="ECO:0000313" key="3">
    <source>
        <dbReference type="Proteomes" id="UP000613266"/>
    </source>
</evidence>
<keyword evidence="1" id="KW-0732">Signal</keyword>
<organism evidence="2 3">
    <name type="scientific">Inhella proteolytica</name>
    <dbReference type="NCBI Taxonomy" id="2795029"/>
    <lineage>
        <taxon>Bacteria</taxon>
        <taxon>Pseudomonadati</taxon>
        <taxon>Pseudomonadota</taxon>
        <taxon>Betaproteobacteria</taxon>
        <taxon>Burkholderiales</taxon>
        <taxon>Sphaerotilaceae</taxon>
        <taxon>Inhella</taxon>
    </lineage>
</organism>
<dbReference type="GO" id="GO:0015288">
    <property type="term" value="F:porin activity"/>
    <property type="evidence" value="ECO:0007669"/>
    <property type="project" value="InterPro"/>
</dbReference>
<protein>
    <recommendedName>
        <fullName evidence="4">Porin</fullName>
    </recommendedName>
</protein>
<evidence type="ECO:0008006" key="4">
    <source>
        <dbReference type="Google" id="ProtNLM"/>
    </source>
</evidence>
<dbReference type="EMBL" id="JAEDAK010000004">
    <property type="protein sequence ID" value="MBH9576707.1"/>
    <property type="molecule type" value="Genomic_DNA"/>
</dbReference>
<sequence>MRVLATLTVTAALLGANAPALAEGMRFNFSGFGQYTVGKVLSGDKKPFSLTGNWNCPCAIANWEYVGVYEKDKGWQADQESLIGLQGTLHFSDSISATAQVLARPGNFNFRPTLDWAYGSWAVSDHWTVQAGRKRIPLYYYSDFLYIGTAYPWVRPPQDVYGWPIYAYDGVNAAYSGQWGSVTVDANVWAGGFTHNNAPYNTKIYYGAKTNEKWKGIHGAYITLTKDEWNGRVMVMRHKANTWTPAYDDQPETVWVPNLQTTIIALSLNYDGANWLLRSELNRFKQDTSKAQYDYYLLGVGYRVGDWTAMLTQSNYKTKDLGTAFGNPPQGIEARRSRSVALRYDLNKNWALKGQYDVSKDRTTWYDFFGDHKMLTFSAQTSF</sequence>
<feature type="signal peptide" evidence="1">
    <location>
        <begin position="1"/>
        <end position="22"/>
    </location>
</feature>
<evidence type="ECO:0000313" key="2">
    <source>
        <dbReference type="EMBL" id="MBH9576707.1"/>
    </source>
</evidence>
<reference evidence="2" key="1">
    <citation type="submission" date="2020-12" db="EMBL/GenBank/DDBJ databases">
        <title>The genome sequence of Inhella sp. 1Y17.</title>
        <authorList>
            <person name="Liu Y."/>
        </authorList>
    </citation>
    <scope>NUCLEOTIDE SEQUENCE</scope>
    <source>
        <strain evidence="2">1Y17</strain>
    </source>
</reference>
<dbReference type="RefSeq" id="WP_198110325.1">
    <property type="nucleotide sequence ID" value="NZ_JAEDAK010000004.1"/>
</dbReference>
<comment type="caution">
    <text evidence="2">The sequence shown here is derived from an EMBL/GenBank/DDBJ whole genome shotgun (WGS) entry which is preliminary data.</text>
</comment>
<proteinExistence type="predicted"/>
<feature type="chain" id="PRO_5037388675" description="Porin" evidence="1">
    <location>
        <begin position="23"/>
        <end position="383"/>
    </location>
</feature>
<dbReference type="AlphaFoldDB" id="A0A931NDI5"/>
<name>A0A931NDI5_9BURK</name>
<dbReference type="GO" id="GO:0016020">
    <property type="term" value="C:membrane"/>
    <property type="evidence" value="ECO:0007669"/>
    <property type="project" value="InterPro"/>
</dbReference>
<evidence type="ECO:0000256" key="1">
    <source>
        <dbReference type="SAM" id="SignalP"/>
    </source>
</evidence>
<keyword evidence="3" id="KW-1185">Reference proteome</keyword>
<dbReference type="SUPFAM" id="SSF56935">
    <property type="entry name" value="Porins"/>
    <property type="match status" value="1"/>
</dbReference>